<evidence type="ECO:0000259" key="3">
    <source>
        <dbReference type="Pfam" id="PF13482"/>
    </source>
</evidence>
<evidence type="ECO:0000313" key="5">
    <source>
        <dbReference type="Proteomes" id="UP000502136"/>
    </source>
</evidence>
<dbReference type="Proteomes" id="UP000502136">
    <property type="component" value="Chromosome"/>
</dbReference>
<accession>A0A6H2GX62</accession>
<dbReference type="InterPro" id="IPR012337">
    <property type="entry name" value="RNaseH-like_sf"/>
</dbReference>
<evidence type="ECO:0000256" key="1">
    <source>
        <dbReference type="SAM" id="Coils"/>
    </source>
</evidence>
<dbReference type="PANTHER" id="PTHR38462:SF1">
    <property type="entry name" value="YPRB RIBONUCLEASE H-LIKE DOMAIN-CONTAINING PROTEIN"/>
    <property type="match status" value="1"/>
</dbReference>
<dbReference type="InterPro" id="IPR036397">
    <property type="entry name" value="RNaseH_sf"/>
</dbReference>
<evidence type="ECO:0000313" key="4">
    <source>
        <dbReference type="EMBL" id="QJC52021.1"/>
    </source>
</evidence>
<name>A0A6H2GX62_9BACL</name>
<dbReference type="Pfam" id="PF13482">
    <property type="entry name" value="RNase_H_2"/>
    <property type="match status" value="1"/>
</dbReference>
<dbReference type="InterPro" id="IPR038720">
    <property type="entry name" value="YprB_RNase_H-like_dom"/>
</dbReference>
<sequence length="480" mass="53297">MSSLRDRMNRLRGVKAAEESEDSPMAEAQAAEAEAERDRLASERSEESAFAGAAEPESPADAPAEQPVRSGATWQGAAELTVQEDEAGPGWAKLGVRLHANGSGECLERRLLLPLNHRSGHHRLKEWIDACARLSAFHPEEQAAPSPGDVLFLDLETTGLGGGAGNVAFMMGLGYFEAEGYVVRQFLIRHPAEERAMLAELEALLPRFRWLATYNGRSFDWPLVQTRLILNGLGRSLPELLHLDFLHPSRSLWKNTLASCRLSHVEEERLGIFRQDDVPGSMAPTLYFRYLAEEDPSVLEGVFRHNEQDMVTLACLGIRFGRLLAGEAGSAFPMPDAGEELLRTGLWLERMGEPREAERMYGRIAASGAAPDVLHGLAMRDKKAGNWERAVVLWQLAAARGADRALPDWRSHVELAMYFEHRAKDSLAALELAEEALGLASAHPLQRRDARRRAELEELRRRRDRLLRKAGAASDREAEA</sequence>
<dbReference type="KEGG" id="palr:HGI30_10975"/>
<feature type="compositionally biased region" description="Low complexity" evidence="2">
    <location>
        <begin position="48"/>
        <end position="65"/>
    </location>
</feature>
<dbReference type="SUPFAM" id="SSF53098">
    <property type="entry name" value="Ribonuclease H-like"/>
    <property type="match status" value="1"/>
</dbReference>
<feature type="domain" description="YprB ribonuclease H-like" evidence="3">
    <location>
        <begin position="151"/>
        <end position="316"/>
    </location>
</feature>
<feature type="region of interest" description="Disordered" evidence="2">
    <location>
        <begin position="1"/>
        <end position="74"/>
    </location>
</feature>
<dbReference type="GO" id="GO:0003676">
    <property type="term" value="F:nucleic acid binding"/>
    <property type="evidence" value="ECO:0007669"/>
    <property type="project" value="InterPro"/>
</dbReference>
<evidence type="ECO:0000256" key="2">
    <source>
        <dbReference type="SAM" id="MobiDB-lite"/>
    </source>
</evidence>
<dbReference type="AlphaFoldDB" id="A0A6H2GX62"/>
<proteinExistence type="predicted"/>
<keyword evidence="1" id="KW-0175">Coiled coil</keyword>
<protein>
    <submittedName>
        <fullName evidence="4">Ribonuclease H-like domain-containing protein</fullName>
    </submittedName>
</protein>
<dbReference type="EMBL" id="CP051428">
    <property type="protein sequence ID" value="QJC52021.1"/>
    <property type="molecule type" value="Genomic_DNA"/>
</dbReference>
<dbReference type="PANTHER" id="PTHR38462">
    <property type="entry name" value="EXONUCLEASE-LIKE PROTEIN"/>
    <property type="match status" value="1"/>
</dbReference>
<reference evidence="4 5" key="1">
    <citation type="submission" date="2020-04" db="EMBL/GenBank/DDBJ databases">
        <title>Novel Paenibacillus strain UniB2 isolated from commercial digestive syrup.</title>
        <authorList>
            <person name="Thorat V."/>
            <person name="Kirdat K."/>
            <person name="Tiwarekar B."/>
            <person name="Yadav A."/>
        </authorList>
    </citation>
    <scope>NUCLEOTIDE SEQUENCE [LARGE SCALE GENOMIC DNA]</scope>
    <source>
        <strain evidence="4 5">UniB2</strain>
    </source>
</reference>
<feature type="compositionally biased region" description="Basic and acidic residues" evidence="2">
    <location>
        <begin position="34"/>
        <end position="47"/>
    </location>
</feature>
<gene>
    <name evidence="4" type="ORF">HGI30_10975</name>
</gene>
<feature type="coiled-coil region" evidence="1">
    <location>
        <begin position="449"/>
        <end position="476"/>
    </location>
</feature>
<keyword evidence="5" id="KW-1185">Reference proteome</keyword>
<organism evidence="4 5">
    <name type="scientific">Paenibacillus albicereus</name>
    <dbReference type="NCBI Taxonomy" id="2726185"/>
    <lineage>
        <taxon>Bacteria</taxon>
        <taxon>Bacillati</taxon>
        <taxon>Bacillota</taxon>
        <taxon>Bacilli</taxon>
        <taxon>Bacillales</taxon>
        <taxon>Paenibacillaceae</taxon>
        <taxon>Paenibacillus</taxon>
    </lineage>
</organism>
<dbReference type="Gene3D" id="3.30.420.10">
    <property type="entry name" value="Ribonuclease H-like superfamily/Ribonuclease H"/>
    <property type="match status" value="1"/>
</dbReference>